<evidence type="ECO:0000256" key="6">
    <source>
        <dbReference type="ARBA" id="ARBA00022519"/>
    </source>
</evidence>
<dbReference type="GO" id="GO:0015628">
    <property type="term" value="P:protein secretion by the type II secretion system"/>
    <property type="evidence" value="ECO:0007669"/>
    <property type="project" value="InterPro"/>
</dbReference>
<comment type="subcellular location">
    <subcellularLocation>
        <location evidence="1">Cell inner membrane</location>
        <topology evidence="1">Single-pass membrane protein</topology>
    </subcellularLocation>
</comment>
<organism evidence="12 13">
    <name type="scientific">OM182 bacterium MED-G24</name>
    <dbReference type="NCBI Taxonomy" id="1986255"/>
    <lineage>
        <taxon>Bacteria</taxon>
        <taxon>Pseudomonadati</taxon>
        <taxon>Pseudomonadota</taxon>
        <taxon>Gammaproteobacteria</taxon>
        <taxon>OMG group</taxon>
        <taxon>OM182 clade</taxon>
    </lineage>
</organism>
<reference evidence="12 13" key="1">
    <citation type="submission" date="2017-08" db="EMBL/GenBank/DDBJ databases">
        <title>Fine stratification of microbial communities through a metagenomic profile of the photic zone.</title>
        <authorList>
            <person name="Haro-Moreno J.M."/>
            <person name="Lopez-Perez M."/>
            <person name="De La Torre J."/>
            <person name="Picazo A."/>
            <person name="Camacho A."/>
            <person name="Rodriguez-Valera F."/>
        </authorList>
    </citation>
    <scope>NUCLEOTIDE SEQUENCE [LARGE SCALE GENOMIC DNA]</scope>
    <source>
        <strain evidence="12">MED-G24</strain>
    </source>
</reference>
<evidence type="ECO:0000256" key="8">
    <source>
        <dbReference type="ARBA" id="ARBA00022989"/>
    </source>
</evidence>
<dbReference type="Pfam" id="PF08334">
    <property type="entry name" value="T2SSG"/>
    <property type="match status" value="1"/>
</dbReference>
<dbReference type="GO" id="GO:0015627">
    <property type="term" value="C:type II protein secretion system complex"/>
    <property type="evidence" value="ECO:0007669"/>
    <property type="project" value="InterPro"/>
</dbReference>
<dbReference type="InterPro" id="IPR045584">
    <property type="entry name" value="Pilin-like"/>
</dbReference>
<evidence type="ECO:0000313" key="13">
    <source>
        <dbReference type="Proteomes" id="UP000219327"/>
    </source>
</evidence>
<dbReference type="InterPro" id="IPR000983">
    <property type="entry name" value="Bac_GSPG_pilin"/>
</dbReference>
<dbReference type="NCBIfam" id="TIGR01710">
    <property type="entry name" value="typeII_sec_gspG"/>
    <property type="match status" value="1"/>
</dbReference>
<dbReference type="PANTHER" id="PTHR30093">
    <property type="entry name" value="GENERAL SECRETION PATHWAY PROTEIN G"/>
    <property type="match status" value="1"/>
</dbReference>
<keyword evidence="7 10" id="KW-0812">Transmembrane</keyword>
<evidence type="ECO:0000259" key="11">
    <source>
        <dbReference type="Pfam" id="PF08334"/>
    </source>
</evidence>
<name>A0A2A5WH72_9GAMM</name>
<dbReference type="Proteomes" id="UP000219327">
    <property type="component" value="Unassembled WGS sequence"/>
</dbReference>
<dbReference type="EMBL" id="NTKD01000083">
    <property type="protein sequence ID" value="PDH35751.1"/>
    <property type="molecule type" value="Genomic_DNA"/>
</dbReference>
<dbReference type="Pfam" id="PF07963">
    <property type="entry name" value="N_methyl"/>
    <property type="match status" value="1"/>
</dbReference>
<evidence type="ECO:0000256" key="4">
    <source>
        <dbReference type="ARBA" id="ARBA00022475"/>
    </source>
</evidence>
<evidence type="ECO:0000256" key="5">
    <source>
        <dbReference type="ARBA" id="ARBA00022481"/>
    </source>
</evidence>
<feature type="transmembrane region" description="Helical" evidence="10">
    <location>
        <begin position="20"/>
        <end position="39"/>
    </location>
</feature>
<evidence type="ECO:0000256" key="7">
    <source>
        <dbReference type="ARBA" id="ARBA00022692"/>
    </source>
</evidence>
<comment type="caution">
    <text evidence="12">The sequence shown here is derived from an EMBL/GenBank/DDBJ whole genome shotgun (WGS) entry which is preliminary data.</text>
</comment>
<evidence type="ECO:0000256" key="3">
    <source>
        <dbReference type="ARBA" id="ARBA00020042"/>
    </source>
</evidence>
<dbReference type="InterPro" id="IPR013545">
    <property type="entry name" value="T2SS_protein-GspG_C"/>
</dbReference>
<evidence type="ECO:0000256" key="1">
    <source>
        <dbReference type="ARBA" id="ARBA00004377"/>
    </source>
</evidence>
<keyword evidence="9 10" id="KW-0472">Membrane</keyword>
<proteinExistence type="inferred from homology"/>
<evidence type="ECO:0000256" key="9">
    <source>
        <dbReference type="ARBA" id="ARBA00023136"/>
    </source>
</evidence>
<dbReference type="Gene3D" id="3.30.700.10">
    <property type="entry name" value="Glycoprotein, Type 4 Pilin"/>
    <property type="match status" value="1"/>
</dbReference>
<feature type="domain" description="Type II secretion system protein GspG C-terminal" evidence="11">
    <location>
        <begin position="37"/>
        <end position="143"/>
    </location>
</feature>
<evidence type="ECO:0000256" key="2">
    <source>
        <dbReference type="ARBA" id="ARBA00009984"/>
    </source>
</evidence>
<keyword evidence="6" id="KW-0997">Cell inner membrane</keyword>
<evidence type="ECO:0000313" key="12">
    <source>
        <dbReference type="EMBL" id="PDH35751.1"/>
    </source>
</evidence>
<keyword evidence="5" id="KW-0488">Methylation</keyword>
<sequence>MNSRPIRNSASERGFTLIEVMVVVVILGILGAIIVPNIIGKPEEARVEATRIQIQNVAAALDFYRIDNSTYPSSEQGLDALVSEPSGYPEPRKWGPEPYLNKLPQDPWGEPFVYVSEGPRHFELISFGADRQEGGEGVDADIRFSDL</sequence>
<protein>
    <recommendedName>
        <fullName evidence="3">Type II secretion system core protein G</fullName>
    </recommendedName>
</protein>
<dbReference type="NCBIfam" id="TIGR02532">
    <property type="entry name" value="IV_pilin_GFxxxE"/>
    <property type="match status" value="1"/>
</dbReference>
<comment type="similarity">
    <text evidence="2">Belongs to the GSP G family.</text>
</comment>
<dbReference type="PANTHER" id="PTHR30093:SF44">
    <property type="entry name" value="TYPE II SECRETION SYSTEM CORE PROTEIN G"/>
    <property type="match status" value="1"/>
</dbReference>
<keyword evidence="8 10" id="KW-1133">Transmembrane helix</keyword>
<accession>A0A2A5WH72</accession>
<dbReference type="InterPro" id="IPR012902">
    <property type="entry name" value="N_methyl_site"/>
</dbReference>
<dbReference type="PROSITE" id="PS00409">
    <property type="entry name" value="PROKAR_NTER_METHYL"/>
    <property type="match status" value="1"/>
</dbReference>
<gene>
    <name evidence="12" type="primary">gspG</name>
    <name evidence="12" type="ORF">CNE99_10705</name>
</gene>
<keyword evidence="4" id="KW-1003">Cell membrane</keyword>
<dbReference type="PRINTS" id="PR00813">
    <property type="entry name" value="BCTERIALGSPG"/>
</dbReference>
<dbReference type="AlphaFoldDB" id="A0A2A5WH72"/>
<evidence type="ECO:0000256" key="10">
    <source>
        <dbReference type="SAM" id="Phobius"/>
    </source>
</evidence>
<dbReference type="GO" id="GO:0005886">
    <property type="term" value="C:plasma membrane"/>
    <property type="evidence" value="ECO:0007669"/>
    <property type="project" value="UniProtKB-SubCell"/>
</dbReference>
<dbReference type="InterPro" id="IPR010054">
    <property type="entry name" value="Type2_sec_GspG"/>
</dbReference>
<dbReference type="SUPFAM" id="SSF54523">
    <property type="entry name" value="Pili subunits"/>
    <property type="match status" value="1"/>
</dbReference>